<evidence type="ECO:0000313" key="7">
    <source>
        <dbReference type="Proteomes" id="UP000483362"/>
    </source>
</evidence>
<dbReference type="InterPro" id="IPR010998">
    <property type="entry name" value="Integrase_recombinase_N"/>
</dbReference>
<dbReference type="InterPro" id="IPR013762">
    <property type="entry name" value="Integrase-like_cat_sf"/>
</dbReference>
<dbReference type="GO" id="GO:0015074">
    <property type="term" value="P:DNA integration"/>
    <property type="evidence" value="ECO:0007669"/>
    <property type="project" value="UniProtKB-KW"/>
</dbReference>
<dbReference type="InterPro" id="IPR002104">
    <property type="entry name" value="Integrase_catalytic"/>
</dbReference>
<evidence type="ECO:0000313" key="6">
    <source>
        <dbReference type="EMBL" id="MSS18761.1"/>
    </source>
</evidence>
<dbReference type="Pfam" id="PF00589">
    <property type="entry name" value="Phage_integrase"/>
    <property type="match status" value="1"/>
</dbReference>
<evidence type="ECO:0000256" key="1">
    <source>
        <dbReference type="ARBA" id="ARBA00008857"/>
    </source>
</evidence>
<dbReference type="GO" id="GO:0006310">
    <property type="term" value="P:DNA recombination"/>
    <property type="evidence" value="ECO:0007669"/>
    <property type="project" value="UniProtKB-KW"/>
</dbReference>
<dbReference type="RefSeq" id="WP_154328075.1">
    <property type="nucleotide sequence ID" value="NZ_CP045696.1"/>
</dbReference>
<dbReference type="InterPro" id="IPR011010">
    <property type="entry name" value="DNA_brk_join_enz"/>
</dbReference>
<keyword evidence="2" id="KW-0229">DNA integration</keyword>
<dbReference type="Gene3D" id="1.10.150.130">
    <property type="match status" value="1"/>
</dbReference>
<comment type="caution">
    <text evidence="6">The sequence shown here is derived from an EMBL/GenBank/DDBJ whole genome shotgun (WGS) entry which is preliminary data.</text>
</comment>
<organism evidence="6 7">
    <name type="scientific">Sodaliphilus pleomorphus</name>
    <dbReference type="NCBI Taxonomy" id="2606626"/>
    <lineage>
        <taxon>Bacteria</taxon>
        <taxon>Pseudomonadati</taxon>
        <taxon>Bacteroidota</taxon>
        <taxon>Bacteroidia</taxon>
        <taxon>Bacteroidales</taxon>
        <taxon>Muribaculaceae</taxon>
        <taxon>Sodaliphilus</taxon>
    </lineage>
</organism>
<evidence type="ECO:0000256" key="3">
    <source>
        <dbReference type="ARBA" id="ARBA00023125"/>
    </source>
</evidence>
<dbReference type="InterPro" id="IPR050808">
    <property type="entry name" value="Phage_Integrase"/>
</dbReference>
<dbReference type="Proteomes" id="UP000483362">
    <property type="component" value="Unassembled WGS sequence"/>
</dbReference>
<dbReference type="GO" id="GO:0003677">
    <property type="term" value="F:DNA binding"/>
    <property type="evidence" value="ECO:0007669"/>
    <property type="project" value="UniProtKB-KW"/>
</dbReference>
<keyword evidence="4" id="KW-0233">DNA recombination</keyword>
<gene>
    <name evidence="6" type="ORF">FYJ29_13485</name>
</gene>
<evidence type="ECO:0000256" key="2">
    <source>
        <dbReference type="ARBA" id="ARBA00022908"/>
    </source>
</evidence>
<dbReference type="Gene3D" id="1.10.443.10">
    <property type="entry name" value="Intergrase catalytic core"/>
    <property type="match status" value="1"/>
</dbReference>
<feature type="domain" description="Tyr recombinase" evidence="5">
    <location>
        <begin position="207"/>
        <end position="368"/>
    </location>
</feature>
<accession>A0A6L5XGV2</accession>
<sequence length="385" mass="45404">MCAARKKLNSLSEVLKFTFPKLHTGPKWYVDFYAYDPATDTMRRKKFHLDNIGKITERRKRANEMIESLTKLLRSGWSPWINAETNRSYTLLEDALEKYEAYVERMPKYKTRKAYTSRLNIFRKYNASRLLPIRYVYQFDTAFVSDFLDYIFLDRETNARTRNNYRQWCASLATFFIEKQYLTTNPVEKIKAIAETGKKRQPLTAQMLHELEQHLREAHPYFYLACMMEYYTFIRPEELSHIKLEDISVKEQSVYISSAVSKNKRDGKVGLNDKIVKIMIALNVLTLPSNYYLFGPKVSRPCETRGDSEMFRRKWNKLVRKGLGWDDCYQFYSLKDSGLRDLANAEGIVIARDQARHTDVSTTNKYLQGRDAPVHEEIKHFKGNL</sequence>
<keyword evidence="7" id="KW-1185">Reference proteome</keyword>
<evidence type="ECO:0000259" key="5">
    <source>
        <dbReference type="Pfam" id="PF00589"/>
    </source>
</evidence>
<dbReference type="PANTHER" id="PTHR30629:SF2">
    <property type="entry name" value="PROPHAGE INTEGRASE INTS-RELATED"/>
    <property type="match status" value="1"/>
</dbReference>
<protein>
    <submittedName>
        <fullName evidence="6">Phage integrase family protein</fullName>
    </submittedName>
</protein>
<reference evidence="6 7" key="1">
    <citation type="submission" date="2019-08" db="EMBL/GenBank/DDBJ databases">
        <title>In-depth cultivation of the pig gut microbiome towards novel bacterial diversity and tailored functional studies.</title>
        <authorList>
            <person name="Wylensek D."/>
            <person name="Hitch T.C.A."/>
            <person name="Clavel T."/>
        </authorList>
    </citation>
    <scope>NUCLEOTIDE SEQUENCE [LARGE SCALE GENOMIC DNA]</scope>
    <source>
        <strain evidence="6 7">Oil-RF-744-WCA-WT-10</strain>
    </source>
</reference>
<dbReference type="PANTHER" id="PTHR30629">
    <property type="entry name" value="PROPHAGE INTEGRASE"/>
    <property type="match status" value="1"/>
</dbReference>
<evidence type="ECO:0000256" key="4">
    <source>
        <dbReference type="ARBA" id="ARBA00023172"/>
    </source>
</evidence>
<name>A0A6L5XGV2_9BACT</name>
<dbReference type="SUPFAM" id="SSF56349">
    <property type="entry name" value="DNA breaking-rejoining enzymes"/>
    <property type="match status" value="1"/>
</dbReference>
<dbReference type="AlphaFoldDB" id="A0A6L5XGV2"/>
<proteinExistence type="inferred from homology"/>
<keyword evidence="3" id="KW-0238">DNA-binding</keyword>
<comment type="similarity">
    <text evidence="1">Belongs to the 'phage' integrase family.</text>
</comment>
<dbReference type="EMBL" id="VULT01000035">
    <property type="protein sequence ID" value="MSS18761.1"/>
    <property type="molecule type" value="Genomic_DNA"/>
</dbReference>